<dbReference type="EMBL" id="PGCK01000001">
    <property type="protein sequence ID" value="MCD1293581.1"/>
    <property type="molecule type" value="Genomic_DNA"/>
</dbReference>
<dbReference type="RefSeq" id="WP_230740199.1">
    <property type="nucleotide sequence ID" value="NZ_PGCK01000001.1"/>
</dbReference>
<feature type="compositionally biased region" description="Pro residues" evidence="1">
    <location>
        <begin position="138"/>
        <end position="155"/>
    </location>
</feature>
<comment type="caution">
    <text evidence="3">The sequence shown here is derived from an EMBL/GenBank/DDBJ whole genome shotgun (WGS) entry which is preliminary data.</text>
</comment>
<evidence type="ECO:0000313" key="4">
    <source>
        <dbReference type="Proteomes" id="UP001320159"/>
    </source>
</evidence>
<accession>A0AAP2R9V8</accession>
<sequence>MNCFYHPGLGAVATCTSCGKSLCSICKMEVEGKVLCRPCAAELTIKKAPEAAPVPEPEKAVKPEETTIKAPAPEPVKEPVEKAAPAPVQKPVEEVKKPEAPPAEKPPEKPAEKPVAEAPVKPSPAPEPIIPPKAEVKPTPPPSPAPAPVSAPTPAPKKKEPLLSLILSLILPGLGQIYNSHVKKGLVLLIIYMAVWAGVVPIILGGISQVCCCFPFIFALIVILYSAYEAYTTAEKLNKGEPVSDWFS</sequence>
<name>A0AAP2R9V8_9EURY</name>
<keyword evidence="2" id="KW-0812">Transmembrane</keyword>
<feature type="transmembrane region" description="Helical" evidence="2">
    <location>
        <begin position="185"/>
        <end position="204"/>
    </location>
</feature>
<protein>
    <recommendedName>
        <fullName evidence="5">B box-type domain-containing protein</fullName>
    </recommendedName>
</protein>
<keyword evidence="2" id="KW-1133">Transmembrane helix</keyword>
<dbReference type="Proteomes" id="UP001320159">
    <property type="component" value="Unassembled WGS sequence"/>
</dbReference>
<dbReference type="AlphaFoldDB" id="A0AAP2R9V8"/>
<organism evidence="3 4">
    <name type="scientific">Methanooceanicella nereidis</name>
    <dbReference type="NCBI Taxonomy" id="2052831"/>
    <lineage>
        <taxon>Archaea</taxon>
        <taxon>Methanobacteriati</taxon>
        <taxon>Methanobacteriota</taxon>
        <taxon>Stenosarchaea group</taxon>
        <taxon>Methanomicrobia</taxon>
        <taxon>Methanocellales</taxon>
        <taxon>Methanocellaceae</taxon>
        <taxon>Methanooceanicella</taxon>
    </lineage>
</organism>
<feature type="compositionally biased region" description="Pro residues" evidence="1">
    <location>
        <begin position="121"/>
        <end position="131"/>
    </location>
</feature>
<keyword evidence="4" id="KW-1185">Reference proteome</keyword>
<proteinExistence type="predicted"/>
<evidence type="ECO:0008006" key="5">
    <source>
        <dbReference type="Google" id="ProtNLM"/>
    </source>
</evidence>
<evidence type="ECO:0000256" key="1">
    <source>
        <dbReference type="SAM" id="MobiDB-lite"/>
    </source>
</evidence>
<feature type="compositionally biased region" description="Basic and acidic residues" evidence="1">
    <location>
        <begin position="56"/>
        <end position="67"/>
    </location>
</feature>
<feature type="transmembrane region" description="Helical" evidence="2">
    <location>
        <begin position="211"/>
        <end position="228"/>
    </location>
</feature>
<evidence type="ECO:0000313" key="3">
    <source>
        <dbReference type="EMBL" id="MCD1293581.1"/>
    </source>
</evidence>
<evidence type="ECO:0000256" key="2">
    <source>
        <dbReference type="SAM" id="Phobius"/>
    </source>
</evidence>
<keyword evidence="2" id="KW-0472">Membrane</keyword>
<feature type="region of interest" description="Disordered" evidence="1">
    <location>
        <begin position="51"/>
        <end position="157"/>
    </location>
</feature>
<reference evidence="3 4" key="1">
    <citation type="submission" date="2017-11" db="EMBL/GenBank/DDBJ databases">
        <title>Isolation and Characterization of Family Methanocellaceae Species from Potential Methane Hydrate Area Offshore Southwestern Taiwan.</title>
        <authorList>
            <person name="Zhang W.-L."/>
            <person name="Chen W.-C."/>
            <person name="Lai M.-C."/>
            <person name="Chen S.-C."/>
        </authorList>
    </citation>
    <scope>NUCLEOTIDE SEQUENCE [LARGE SCALE GENOMIC DNA]</scope>
    <source>
        <strain evidence="3 4">CWC-04</strain>
    </source>
</reference>
<feature type="compositionally biased region" description="Basic and acidic residues" evidence="1">
    <location>
        <begin position="105"/>
        <end position="115"/>
    </location>
</feature>
<gene>
    <name evidence="3" type="ORF">CUJ83_01035</name>
</gene>